<dbReference type="Proteomes" id="UP001275084">
    <property type="component" value="Unassembled WGS sequence"/>
</dbReference>
<protein>
    <submittedName>
        <fullName evidence="2">Uncharacterized protein</fullName>
    </submittedName>
</protein>
<feature type="region of interest" description="Disordered" evidence="1">
    <location>
        <begin position="1"/>
        <end position="30"/>
    </location>
</feature>
<dbReference type="AlphaFoldDB" id="A0AAJ0MDF9"/>
<keyword evidence="3" id="KW-1185">Reference proteome</keyword>
<accession>A0AAJ0MDF9</accession>
<comment type="caution">
    <text evidence="2">The sequence shown here is derived from an EMBL/GenBank/DDBJ whole genome shotgun (WGS) entry which is preliminary data.</text>
</comment>
<organism evidence="2 3">
    <name type="scientific">Lasiosphaeria hispida</name>
    <dbReference type="NCBI Taxonomy" id="260671"/>
    <lineage>
        <taxon>Eukaryota</taxon>
        <taxon>Fungi</taxon>
        <taxon>Dikarya</taxon>
        <taxon>Ascomycota</taxon>
        <taxon>Pezizomycotina</taxon>
        <taxon>Sordariomycetes</taxon>
        <taxon>Sordariomycetidae</taxon>
        <taxon>Sordariales</taxon>
        <taxon>Lasiosphaeriaceae</taxon>
        <taxon>Lasiosphaeria</taxon>
    </lineage>
</organism>
<reference evidence="2" key="2">
    <citation type="submission" date="2023-06" db="EMBL/GenBank/DDBJ databases">
        <authorList>
            <consortium name="Lawrence Berkeley National Laboratory"/>
            <person name="Haridas S."/>
            <person name="Hensen N."/>
            <person name="Bonometti L."/>
            <person name="Westerberg I."/>
            <person name="Brannstrom I.O."/>
            <person name="Guillou S."/>
            <person name="Cros-Aarteil S."/>
            <person name="Calhoun S."/>
            <person name="Kuo A."/>
            <person name="Mondo S."/>
            <person name="Pangilinan J."/>
            <person name="Riley R."/>
            <person name="Labutti K."/>
            <person name="Andreopoulos B."/>
            <person name="Lipzen A."/>
            <person name="Chen C."/>
            <person name="Yanf M."/>
            <person name="Daum C."/>
            <person name="Ng V."/>
            <person name="Clum A."/>
            <person name="Steindorff A."/>
            <person name="Ohm R."/>
            <person name="Martin F."/>
            <person name="Silar P."/>
            <person name="Natvig D."/>
            <person name="Lalanne C."/>
            <person name="Gautier V."/>
            <person name="Ament-Velasquez S.L."/>
            <person name="Kruys A."/>
            <person name="Hutchinson M.I."/>
            <person name="Powell A.J."/>
            <person name="Barry K."/>
            <person name="Miller A.N."/>
            <person name="Grigoriev I.V."/>
            <person name="Debuchy R."/>
            <person name="Gladieux P."/>
            <person name="Thoren M.H."/>
            <person name="Johannesson H."/>
        </authorList>
    </citation>
    <scope>NUCLEOTIDE SEQUENCE</scope>
    <source>
        <strain evidence="2">CBS 955.72</strain>
    </source>
</reference>
<reference evidence="2" key="1">
    <citation type="journal article" date="2023" name="Mol. Phylogenet. Evol.">
        <title>Genome-scale phylogeny and comparative genomics of the fungal order Sordariales.</title>
        <authorList>
            <person name="Hensen N."/>
            <person name="Bonometti L."/>
            <person name="Westerberg I."/>
            <person name="Brannstrom I.O."/>
            <person name="Guillou S."/>
            <person name="Cros-Aarteil S."/>
            <person name="Calhoun S."/>
            <person name="Haridas S."/>
            <person name="Kuo A."/>
            <person name="Mondo S."/>
            <person name="Pangilinan J."/>
            <person name="Riley R."/>
            <person name="LaButti K."/>
            <person name="Andreopoulos B."/>
            <person name="Lipzen A."/>
            <person name="Chen C."/>
            <person name="Yan M."/>
            <person name="Daum C."/>
            <person name="Ng V."/>
            <person name="Clum A."/>
            <person name="Steindorff A."/>
            <person name="Ohm R.A."/>
            <person name="Martin F."/>
            <person name="Silar P."/>
            <person name="Natvig D.O."/>
            <person name="Lalanne C."/>
            <person name="Gautier V."/>
            <person name="Ament-Velasquez S.L."/>
            <person name="Kruys A."/>
            <person name="Hutchinson M.I."/>
            <person name="Powell A.J."/>
            <person name="Barry K."/>
            <person name="Miller A.N."/>
            <person name="Grigoriev I.V."/>
            <person name="Debuchy R."/>
            <person name="Gladieux P."/>
            <person name="Hiltunen Thoren M."/>
            <person name="Johannesson H."/>
        </authorList>
    </citation>
    <scope>NUCLEOTIDE SEQUENCE</scope>
    <source>
        <strain evidence="2">CBS 955.72</strain>
    </source>
</reference>
<dbReference type="EMBL" id="JAUIQD010000004">
    <property type="protein sequence ID" value="KAK3352420.1"/>
    <property type="molecule type" value="Genomic_DNA"/>
</dbReference>
<evidence type="ECO:0000313" key="3">
    <source>
        <dbReference type="Proteomes" id="UP001275084"/>
    </source>
</evidence>
<evidence type="ECO:0000313" key="2">
    <source>
        <dbReference type="EMBL" id="KAK3352420.1"/>
    </source>
</evidence>
<gene>
    <name evidence="2" type="ORF">B0T25DRAFT_517692</name>
</gene>
<name>A0AAJ0MDF9_9PEZI</name>
<proteinExistence type="predicted"/>
<sequence length="130" mass="14384">MAPSFSRDPLSDPFCDPFNDPLSDPFSDPDNNNLFVTKEQDEMIFHTLQVNLGLATQAVDSADEHFDLVVRADGFKIKNDQRGEKPSADLIMAMMESSRVLQEGKKTATLAKMQWAALLTAPFFLAGATM</sequence>
<evidence type="ECO:0000256" key="1">
    <source>
        <dbReference type="SAM" id="MobiDB-lite"/>
    </source>
</evidence>